<evidence type="ECO:0000256" key="1">
    <source>
        <dbReference type="SAM" id="Coils"/>
    </source>
</evidence>
<accession>A0A9W7DQI8</accession>
<comment type="caution">
    <text evidence="2">The sequence shown here is derived from an EMBL/GenBank/DDBJ whole genome shotgun (WGS) entry which is preliminary data.</text>
</comment>
<reference evidence="2" key="1">
    <citation type="submission" date="2022-07" db="EMBL/GenBank/DDBJ databases">
        <title>Genome analysis of Parmales, a sister group of diatoms, reveals the evolutionary specialization of diatoms from phago-mixotrophs to photoautotrophs.</title>
        <authorList>
            <person name="Ban H."/>
            <person name="Sato S."/>
            <person name="Yoshikawa S."/>
            <person name="Kazumasa Y."/>
            <person name="Nakamura Y."/>
            <person name="Ichinomiya M."/>
            <person name="Saitoh K."/>
            <person name="Sato N."/>
            <person name="Blanc-Mathieu R."/>
            <person name="Endo H."/>
            <person name="Kuwata A."/>
            <person name="Ogata H."/>
        </authorList>
    </citation>
    <scope>NUCLEOTIDE SEQUENCE</scope>
</reference>
<sequence>MGATSDPRRFEAPSDPYYEVEAIRKRQNLELLRILKEEQEKEEEREALLKEMLGGGVPAAGVQDMRERFARERNEASNRMLRYTRQHEEVLALALKTAREQVELRTQGQGR</sequence>
<proteinExistence type="predicted"/>
<organism evidence="2 3">
    <name type="scientific">Triparma retinervis</name>
    <dbReference type="NCBI Taxonomy" id="2557542"/>
    <lineage>
        <taxon>Eukaryota</taxon>
        <taxon>Sar</taxon>
        <taxon>Stramenopiles</taxon>
        <taxon>Ochrophyta</taxon>
        <taxon>Bolidophyceae</taxon>
        <taxon>Parmales</taxon>
        <taxon>Triparmaceae</taxon>
        <taxon>Triparma</taxon>
    </lineage>
</organism>
<gene>
    <name evidence="2" type="ORF">TrRE_jg2264</name>
</gene>
<keyword evidence="1" id="KW-0175">Coiled coil</keyword>
<dbReference type="AlphaFoldDB" id="A0A9W7DQI8"/>
<dbReference type="EMBL" id="BRXZ01000556">
    <property type="protein sequence ID" value="GMH47098.1"/>
    <property type="molecule type" value="Genomic_DNA"/>
</dbReference>
<feature type="coiled-coil region" evidence="1">
    <location>
        <begin position="22"/>
        <end position="86"/>
    </location>
</feature>
<name>A0A9W7DQI8_9STRA</name>
<evidence type="ECO:0000313" key="2">
    <source>
        <dbReference type="EMBL" id="GMH47098.1"/>
    </source>
</evidence>
<dbReference type="Proteomes" id="UP001165082">
    <property type="component" value="Unassembled WGS sequence"/>
</dbReference>
<keyword evidence="3" id="KW-1185">Reference proteome</keyword>
<protein>
    <submittedName>
        <fullName evidence="2">Uncharacterized protein</fullName>
    </submittedName>
</protein>
<evidence type="ECO:0000313" key="3">
    <source>
        <dbReference type="Proteomes" id="UP001165082"/>
    </source>
</evidence>